<dbReference type="InterPro" id="IPR036505">
    <property type="entry name" value="Amidase/PGRP_sf"/>
</dbReference>
<comment type="caution">
    <text evidence="5">The sequence shown here is derived from an EMBL/GenBank/DDBJ whole genome shotgun (WGS) entry which is preliminary data.</text>
</comment>
<dbReference type="GO" id="GO:0008745">
    <property type="term" value="F:N-acetylmuramoyl-L-alanine amidase activity"/>
    <property type="evidence" value="ECO:0007669"/>
    <property type="project" value="InterPro"/>
</dbReference>
<feature type="signal peptide" evidence="3">
    <location>
        <begin position="1"/>
        <end position="25"/>
    </location>
</feature>
<feature type="compositionally biased region" description="Basic and acidic residues" evidence="2">
    <location>
        <begin position="169"/>
        <end position="186"/>
    </location>
</feature>
<dbReference type="SUPFAM" id="SSF55846">
    <property type="entry name" value="N-acetylmuramoyl-L-alanine amidase-like"/>
    <property type="match status" value="1"/>
</dbReference>
<gene>
    <name evidence="5" type="ORF">E4099_23235</name>
</gene>
<dbReference type="InterPro" id="IPR015510">
    <property type="entry name" value="PGRP"/>
</dbReference>
<dbReference type="InterPro" id="IPR002502">
    <property type="entry name" value="Amidase_domain"/>
</dbReference>
<dbReference type="Pfam" id="PF01510">
    <property type="entry name" value="Amidase_2"/>
    <property type="match status" value="1"/>
</dbReference>
<feature type="region of interest" description="Disordered" evidence="2">
    <location>
        <begin position="169"/>
        <end position="198"/>
    </location>
</feature>
<feature type="chain" id="PRO_5038743561" evidence="3">
    <location>
        <begin position="26"/>
        <end position="480"/>
    </location>
</feature>
<evidence type="ECO:0000256" key="3">
    <source>
        <dbReference type="SAM" id="SignalP"/>
    </source>
</evidence>
<dbReference type="Proteomes" id="UP000297948">
    <property type="component" value="Unassembled WGS sequence"/>
</dbReference>
<organism evidence="5 6">
    <name type="scientific">Streptomyces palmae</name>
    <dbReference type="NCBI Taxonomy" id="1701085"/>
    <lineage>
        <taxon>Bacteria</taxon>
        <taxon>Bacillati</taxon>
        <taxon>Actinomycetota</taxon>
        <taxon>Actinomycetes</taxon>
        <taxon>Kitasatosporales</taxon>
        <taxon>Streptomycetaceae</taxon>
        <taxon>Streptomyces</taxon>
    </lineage>
</organism>
<keyword evidence="3" id="KW-0732">Signal</keyword>
<reference evidence="5 6" key="1">
    <citation type="submission" date="2019-03" db="EMBL/GenBank/DDBJ databases">
        <authorList>
            <person name="Gonzalez-Pimentel J.L."/>
        </authorList>
    </citation>
    <scope>NUCLEOTIDE SEQUENCE [LARGE SCALE GENOMIC DNA]</scope>
    <source>
        <strain evidence="5 6">JCM 31289</strain>
    </source>
</reference>
<feature type="domain" description="Peptidoglycan recognition protein family" evidence="4">
    <location>
        <begin position="285"/>
        <end position="433"/>
    </location>
</feature>
<dbReference type="Gene3D" id="3.40.80.10">
    <property type="entry name" value="Peptidoglycan recognition protein-like"/>
    <property type="match status" value="1"/>
</dbReference>
<dbReference type="GO" id="GO:0009253">
    <property type="term" value="P:peptidoglycan catabolic process"/>
    <property type="evidence" value="ECO:0007669"/>
    <property type="project" value="InterPro"/>
</dbReference>
<dbReference type="RefSeq" id="WP_135341059.1">
    <property type="nucleotide sequence ID" value="NZ_JBHLTX010000068.1"/>
</dbReference>
<protein>
    <submittedName>
        <fullName evidence="5">N-acetylmuramoyl-L-alanine amidase</fullName>
    </submittedName>
</protein>
<feature type="compositionally biased region" description="Polar residues" evidence="2">
    <location>
        <begin position="62"/>
        <end position="72"/>
    </location>
</feature>
<dbReference type="SMART" id="SM00701">
    <property type="entry name" value="PGRP"/>
    <property type="match status" value="1"/>
</dbReference>
<evidence type="ECO:0000256" key="1">
    <source>
        <dbReference type="ARBA" id="ARBA00007553"/>
    </source>
</evidence>
<dbReference type="InterPro" id="IPR006619">
    <property type="entry name" value="PGRP_domain_met/bac"/>
</dbReference>
<dbReference type="GO" id="GO:0008270">
    <property type="term" value="F:zinc ion binding"/>
    <property type="evidence" value="ECO:0007669"/>
    <property type="project" value="InterPro"/>
</dbReference>
<name>A0A4Z0GLR0_9ACTN</name>
<evidence type="ECO:0000313" key="5">
    <source>
        <dbReference type="EMBL" id="TGA97923.1"/>
    </source>
</evidence>
<dbReference type="OrthoDB" id="514320at2"/>
<evidence type="ECO:0000313" key="6">
    <source>
        <dbReference type="Proteomes" id="UP000297948"/>
    </source>
</evidence>
<accession>A0A4Z0GLR0</accession>
<dbReference type="PANTHER" id="PTHR11022:SF41">
    <property type="entry name" value="PEPTIDOGLYCAN-RECOGNITION PROTEIN LC-RELATED"/>
    <property type="match status" value="1"/>
</dbReference>
<dbReference type="CDD" id="cd06583">
    <property type="entry name" value="PGRP"/>
    <property type="match status" value="1"/>
</dbReference>
<feature type="region of interest" description="Disordered" evidence="2">
    <location>
        <begin position="219"/>
        <end position="251"/>
    </location>
</feature>
<dbReference type="PANTHER" id="PTHR11022">
    <property type="entry name" value="PEPTIDOGLYCAN RECOGNITION PROTEIN"/>
    <property type="match status" value="1"/>
</dbReference>
<evidence type="ECO:0000256" key="2">
    <source>
        <dbReference type="SAM" id="MobiDB-lite"/>
    </source>
</evidence>
<dbReference type="EMBL" id="SRID01000267">
    <property type="protein sequence ID" value="TGA97923.1"/>
    <property type="molecule type" value="Genomic_DNA"/>
</dbReference>
<comment type="similarity">
    <text evidence="1">Belongs to the N-acetylmuramoyl-L-alanine amidase 2 family.</text>
</comment>
<evidence type="ECO:0000259" key="4">
    <source>
        <dbReference type="SMART" id="SM00701"/>
    </source>
</evidence>
<sequence>MRALLASSIGVVCATALALPLTVQAGAAQVPDPTGADKPPTTVRARTQAAQPRGQAAPDSAASVSGSTQSLPLTPLDRSRPSTTTGNGRPAAELDTRPLAGARNGRPAAEAGTGPSSAGPQVRGVAPRVVRPFSLLGAVWDDPAADLHGRVQVRTRAVGSHRWSAWQELETHNDDAPDADSPERRGPRAHGSTIPLWVGDSDGVQARVLTGKGAEPLPAGLRLDLIDPGKGAGTSRGLDRTPEPPTPEEETVQQALQGELSELDPSGLEEADMAAAGHPFVGPRPPIITRAGWGADESLRGRQFSYNKTVKAAFIHHSGTGNNYTCAQAPALLRSIYRYHVKTNGWRDFGYNFAIDKCGNIYEGRAGGVARAVQGAHTLGFNTDSMGIAVLGTYSKANPPKAAVNAIAKLTAWKLGLFDVNPRSTTTMVSGGSNKYRKGTKVKLRVISGHRDGFATDCPGNRLYGRLGTTRTHAAGLQGR</sequence>
<feature type="region of interest" description="Disordered" evidence="2">
    <location>
        <begin position="28"/>
        <end position="123"/>
    </location>
</feature>
<dbReference type="AlphaFoldDB" id="A0A4Z0GLR0"/>
<proteinExistence type="inferred from homology"/>
<keyword evidence="6" id="KW-1185">Reference proteome</keyword>